<feature type="DNA-binding region" description="H-T-H motif" evidence="2">
    <location>
        <begin position="29"/>
        <end position="48"/>
    </location>
</feature>
<evidence type="ECO:0000313" key="4">
    <source>
        <dbReference type="EMBL" id="KRM67585.1"/>
    </source>
</evidence>
<gene>
    <name evidence="4" type="ORF">FD06_GL000737</name>
</gene>
<dbReference type="GO" id="GO:0003677">
    <property type="term" value="F:DNA binding"/>
    <property type="evidence" value="ECO:0007669"/>
    <property type="project" value="UniProtKB-UniRule"/>
</dbReference>
<evidence type="ECO:0000313" key="5">
    <source>
        <dbReference type="Proteomes" id="UP000052012"/>
    </source>
</evidence>
<dbReference type="InterPro" id="IPR009057">
    <property type="entry name" value="Homeodomain-like_sf"/>
</dbReference>
<dbReference type="EMBL" id="AYYQ01000036">
    <property type="protein sequence ID" value="KRM67585.1"/>
    <property type="molecule type" value="Genomic_DNA"/>
</dbReference>
<keyword evidence="1 2" id="KW-0238">DNA-binding</keyword>
<proteinExistence type="predicted"/>
<keyword evidence="5" id="KW-1185">Reference proteome</keyword>
<dbReference type="Proteomes" id="UP000052012">
    <property type="component" value="Unassembled WGS sequence"/>
</dbReference>
<dbReference type="Pfam" id="PF00440">
    <property type="entry name" value="TetR_N"/>
    <property type="match status" value="1"/>
</dbReference>
<dbReference type="InterPro" id="IPR054422">
    <property type="entry name" value="TetR-like_HI_0893_C"/>
</dbReference>
<dbReference type="PANTHER" id="PTHR43479">
    <property type="entry name" value="ACREF/ENVCD OPERON REPRESSOR-RELATED"/>
    <property type="match status" value="1"/>
</dbReference>
<dbReference type="PATRIC" id="fig|1423781.4.peg.761"/>
<name>A0A0R2AK65_9LACO</name>
<feature type="domain" description="HTH tetR-type" evidence="3">
    <location>
        <begin position="6"/>
        <end position="66"/>
    </location>
</feature>
<dbReference type="PRINTS" id="PR00455">
    <property type="entry name" value="HTHTETR"/>
</dbReference>
<evidence type="ECO:0000259" key="3">
    <source>
        <dbReference type="PROSITE" id="PS50977"/>
    </source>
</evidence>
<dbReference type="Pfam" id="PF22604">
    <property type="entry name" value="TetR_HI_0893_C"/>
    <property type="match status" value="1"/>
</dbReference>
<organism evidence="4 5">
    <name type="scientific">Apilactobacillus ozensis DSM 23829 = JCM 17196</name>
    <dbReference type="NCBI Taxonomy" id="1423781"/>
    <lineage>
        <taxon>Bacteria</taxon>
        <taxon>Bacillati</taxon>
        <taxon>Bacillota</taxon>
        <taxon>Bacilli</taxon>
        <taxon>Lactobacillales</taxon>
        <taxon>Lactobacillaceae</taxon>
        <taxon>Apilactobacillus</taxon>
    </lineage>
</organism>
<dbReference type="RefSeq" id="WP_056967063.1">
    <property type="nucleotide sequence ID" value="NZ_AYYQ01000036.1"/>
</dbReference>
<sequence>MRYKNKEKLNSIFDATIDLVTKVGLSETSVSKIARKAGISSSTIYVYFESKEDLLISLYVKLKEKMMLKIYDGINENDNFKKSYKSALLNFINYIIDNPKVFLFVEQFNNSPFEKKIPKEEYSKIIYNHNKFYQRGQKEGYLKNIEINLLIIFTHYPAMQFVKEYFKGSEILNEQKLQHIINMSWEAVKK</sequence>
<dbReference type="STRING" id="1423781.FD06_GL000737"/>
<dbReference type="InterPro" id="IPR001647">
    <property type="entry name" value="HTH_TetR"/>
</dbReference>
<dbReference type="PANTHER" id="PTHR43479:SF11">
    <property type="entry name" value="ACREF_ENVCD OPERON REPRESSOR-RELATED"/>
    <property type="match status" value="1"/>
</dbReference>
<dbReference type="OrthoDB" id="6430772at2"/>
<evidence type="ECO:0000256" key="2">
    <source>
        <dbReference type="PROSITE-ProRule" id="PRU00335"/>
    </source>
</evidence>
<accession>A0A0R2AK65</accession>
<protein>
    <submittedName>
        <fullName evidence="4">Regulatory protein TetR</fullName>
    </submittedName>
</protein>
<evidence type="ECO:0000256" key="1">
    <source>
        <dbReference type="ARBA" id="ARBA00023125"/>
    </source>
</evidence>
<dbReference type="PROSITE" id="PS50977">
    <property type="entry name" value="HTH_TETR_2"/>
    <property type="match status" value="1"/>
</dbReference>
<comment type="caution">
    <text evidence="4">The sequence shown here is derived from an EMBL/GenBank/DDBJ whole genome shotgun (WGS) entry which is preliminary data.</text>
</comment>
<reference evidence="4 5" key="1">
    <citation type="journal article" date="2015" name="Genome Announc.">
        <title>Expanding the biotechnology potential of lactobacilli through comparative genomics of 213 strains and associated genera.</title>
        <authorList>
            <person name="Sun Z."/>
            <person name="Harris H.M."/>
            <person name="McCann A."/>
            <person name="Guo C."/>
            <person name="Argimon S."/>
            <person name="Zhang W."/>
            <person name="Yang X."/>
            <person name="Jeffery I.B."/>
            <person name="Cooney J.C."/>
            <person name="Kagawa T.F."/>
            <person name="Liu W."/>
            <person name="Song Y."/>
            <person name="Salvetti E."/>
            <person name="Wrobel A."/>
            <person name="Rasinkangas P."/>
            <person name="Parkhill J."/>
            <person name="Rea M.C."/>
            <person name="O'Sullivan O."/>
            <person name="Ritari J."/>
            <person name="Douillard F.P."/>
            <person name="Paul Ross R."/>
            <person name="Yang R."/>
            <person name="Briner A.E."/>
            <person name="Felis G.E."/>
            <person name="de Vos W.M."/>
            <person name="Barrangou R."/>
            <person name="Klaenhammer T.R."/>
            <person name="Caufield P.W."/>
            <person name="Cui Y."/>
            <person name="Zhang H."/>
            <person name="O'Toole P.W."/>
        </authorList>
    </citation>
    <scope>NUCLEOTIDE SEQUENCE [LARGE SCALE GENOMIC DNA]</scope>
    <source>
        <strain evidence="4 5">DSM 23829</strain>
    </source>
</reference>
<dbReference type="Gene3D" id="1.10.357.10">
    <property type="entry name" value="Tetracycline Repressor, domain 2"/>
    <property type="match status" value="1"/>
</dbReference>
<dbReference type="AlphaFoldDB" id="A0A0R2AK65"/>
<dbReference type="InterPro" id="IPR050624">
    <property type="entry name" value="HTH-type_Tx_Regulator"/>
</dbReference>
<dbReference type="SUPFAM" id="SSF46689">
    <property type="entry name" value="Homeodomain-like"/>
    <property type="match status" value="1"/>
</dbReference>